<dbReference type="PANTHER" id="PTHR47966:SF6">
    <property type="entry name" value="PEPTIDASE A1 DOMAIN-CONTAINING PROTEIN"/>
    <property type="match status" value="1"/>
</dbReference>
<feature type="chain" id="PRO_5002726336" evidence="3">
    <location>
        <begin position="27"/>
        <end position="516"/>
    </location>
</feature>
<proteinExistence type="inferred from homology"/>
<keyword evidence="6" id="KW-1185">Reference proteome</keyword>
<dbReference type="AlphaFoldDB" id="A8NA27"/>
<dbReference type="OrthoDB" id="771136at2759"/>
<dbReference type="GO" id="GO:0006508">
    <property type="term" value="P:proteolysis"/>
    <property type="evidence" value="ECO:0007669"/>
    <property type="project" value="InterPro"/>
</dbReference>
<dbReference type="RefSeq" id="XP_001831683.2">
    <property type="nucleotide sequence ID" value="XM_001831631.2"/>
</dbReference>
<dbReference type="InterPro" id="IPR034164">
    <property type="entry name" value="Pepsin-like_dom"/>
</dbReference>
<dbReference type="InterPro" id="IPR001461">
    <property type="entry name" value="Aspartic_peptidase_A1"/>
</dbReference>
<dbReference type="GO" id="GO:0004190">
    <property type="term" value="F:aspartic-type endopeptidase activity"/>
    <property type="evidence" value="ECO:0007669"/>
    <property type="project" value="InterPro"/>
</dbReference>
<keyword evidence="3" id="KW-0732">Signal</keyword>
<feature type="active site" evidence="2">
    <location>
        <position position="315"/>
    </location>
</feature>
<evidence type="ECO:0000259" key="4">
    <source>
        <dbReference type="PROSITE" id="PS51767"/>
    </source>
</evidence>
<dbReference type="VEuPathDB" id="FungiDB:CC1G_05754"/>
<dbReference type="Proteomes" id="UP000001861">
    <property type="component" value="Unassembled WGS sequence"/>
</dbReference>
<dbReference type="PANTHER" id="PTHR47966">
    <property type="entry name" value="BETA-SITE APP-CLEAVING ENZYME, ISOFORM A-RELATED"/>
    <property type="match status" value="1"/>
</dbReference>
<dbReference type="InterPro" id="IPR033121">
    <property type="entry name" value="PEPTIDASE_A1"/>
</dbReference>
<name>A8NA27_COPC7</name>
<organism evidence="5 6">
    <name type="scientific">Coprinopsis cinerea (strain Okayama-7 / 130 / ATCC MYA-4618 / FGSC 9003)</name>
    <name type="common">Inky cap fungus</name>
    <name type="synonym">Hormographiella aspergillata</name>
    <dbReference type="NCBI Taxonomy" id="240176"/>
    <lineage>
        <taxon>Eukaryota</taxon>
        <taxon>Fungi</taxon>
        <taxon>Dikarya</taxon>
        <taxon>Basidiomycota</taxon>
        <taxon>Agaricomycotina</taxon>
        <taxon>Agaricomycetes</taxon>
        <taxon>Agaricomycetidae</taxon>
        <taxon>Agaricales</taxon>
        <taxon>Agaricineae</taxon>
        <taxon>Psathyrellaceae</taxon>
        <taxon>Coprinopsis</taxon>
    </lineage>
</organism>
<evidence type="ECO:0000256" key="1">
    <source>
        <dbReference type="ARBA" id="ARBA00007447"/>
    </source>
</evidence>
<feature type="active site" evidence="2">
    <location>
        <position position="105"/>
    </location>
</feature>
<dbReference type="InParanoid" id="A8NA27"/>
<comment type="similarity">
    <text evidence="1">Belongs to the peptidase A1 family.</text>
</comment>
<evidence type="ECO:0000313" key="6">
    <source>
        <dbReference type="Proteomes" id="UP000001861"/>
    </source>
</evidence>
<dbReference type="EMBL" id="AACS02000007">
    <property type="protein sequence ID" value="EAU90216.2"/>
    <property type="molecule type" value="Genomic_DNA"/>
</dbReference>
<dbReference type="Pfam" id="PF00026">
    <property type="entry name" value="Asp"/>
    <property type="match status" value="1"/>
</dbReference>
<dbReference type="InterPro" id="IPR021109">
    <property type="entry name" value="Peptidase_aspartic_dom_sf"/>
</dbReference>
<evidence type="ECO:0000313" key="5">
    <source>
        <dbReference type="EMBL" id="EAU90216.2"/>
    </source>
</evidence>
<dbReference type="eggNOG" id="KOG1339">
    <property type="taxonomic scope" value="Eukaryota"/>
</dbReference>
<feature type="domain" description="Peptidase A1" evidence="4">
    <location>
        <begin position="87"/>
        <end position="426"/>
    </location>
</feature>
<reference evidence="5 6" key="1">
    <citation type="journal article" date="2010" name="Proc. Natl. Acad. Sci. U.S.A.">
        <title>Insights into evolution of multicellular fungi from the assembled chromosomes of the mushroom Coprinopsis cinerea (Coprinus cinereus).</title>
        <authorList>
            <person name="Stajich J.E."/>
            <person name="Wilke S.K."/>
            <person name="Ahren D."/>
            <person name="Au C.H."/>
            <person name="Birren B.W."/>
            <person name="Borodovsky M."/>
            <person name="Burns C."/>
            <person name="Canback B."/>
            <person name="Casselton L.A."/>
            <person name="Cheng C.K."/>
            <person name="Deng J."/>
            <person name="Dietrich F.S."/>
            <person name="Fargo D.C."/>
            <person name="Farman M.L."/>
            <person name="Gathman A.C."/>
            <person name="Goldberg J."/>
            <person name="Guigo R."/>
            <person name="Hoegger P.J."/>
            <person name="Hooker J.B."/>
            <person name="Huggins A."/>
            <person name="James T.Y."/>
            <person name="Kamada T."/>
            <person name="Kilaru S."/>
            <person name="Kodira C."/>
            <person name="Kues U."/>
            <person name="Kupfer D."/>
            <person name="Kwan H.S."/>
            <person name="Lomsadze A."/>
            <person name="Li W."/>
            <person name="Lilly W.W."/>
            <person name="Ma L.J."/>
            <person name="Mackey A.J."/>
            <person name="Manning G."/>
            <person name="Martin F."/>
            <person name="Muraguchi H."/>
            <person name="Natvig D.O."/>
            <person name="Palmerini H."/>
            <person name="Ramesh M.A."/>
            <person name="Rehmeyer C.J."/>
            <person name="Roe B.A."/>
            <person name="Shenoy N."/>
            <person name="Stanke M."/>
            <person name="Ter-Hovhannisyan V."/>
            <person name="Tunlid A."/>
            <person name="Velagapudi R."/>
            <person name="Vision T.J."/>
            <person name="Zeng Q."/>
            <person name="Zolan M.E."/>
            <person name="Pukkila P.J."/>
        </authorList>
    </citation>
    <scope>NUCLEOTIDE SEQUENCE [LARGE SCALE GENOMIC DNA]</scope>
    <source>
        <strain evidence="6">Okayama-7 / 130 / ATCC MYA-4618 / FGSC 9003</strain>
    </source>
</reference>
<protein>
    <submittedName>
        <fullName evidence="5">Endopeptidase</fullName>
    </submittedName>
</protein>
<dbReference type="CDD" id="cd05471">
    <property type="entry name" value="pepsin_like"/>
    <property type="match status" value="1"/>
</dbReference>
<evidence type="ECO:0000256" key="3">
    <source>
        <dbReference type="SAM" id="SignalP"/>
    </source>
</evidence>
<sequence>MVPSARCITPVLATLLLLSGISLCDAAASAMRNRGPAGQTMTLAKRIPAIRTVDEWGEWAKSERLALEAKYGDQPKTRKRSTGTNYYFGSLAIGTPPVSYNVILDTGSASVPLSSFHVALRLTPLLSDLWVAGSNCTTGCTDVATFNPSSSSTFQNESSAFTITYGSGQAAGFLGQDIVQMAGFQVSNQVFAVCEQVSDGLLQSPVSGLLGLAFETIASSRAMPFWESLVTEGAWDEPLMAFHLTRYLNVTNVQALEPGGSFSMGFANTSLYTGDIDYVDLPTEGTYWILPITGITIQNNSITPPTGQQSYAAIDTGTTLIGGPESYISQIFDQIPGSAPGTGSFENYYTYPCDTDVTVEMSFGGSQSWTINPADFRLTRLTRDSCLGAFFTVTTRGAAPSWIVGDTFLKNVYSVFRYSPPSVGFAQLSSQALAVNGNTDIPVPTPTVGSSPASVSATGLVPGLSSAASARTGHGCDAVLLALLPLGANHGVDVDYGAQNRYIYDVISIRRGMLYN</sequence>
<dbReference type="HOGENOM" id="CLU_013253_1_2_1"/>
<dbReference type="PROSITE" id="PS51767">
    <property type="entry name" value="PEPTIDASE_A1"/>
    <property type="match status" value="1"/>
</dbReference>
<dbReference type="OMA" id="FHINGHA"/>
<evidence type="ECO:0000256" key="2">
    <source>
        <dbReference type="PIRSR" id="PIRSR601461-1"/>
    </source>
</evidence>
<dbReference type="GeneID" id="6008157"/>
<dbReference type="PRINTS" id="PR00792">
    <property type="entry name" value="PEPSIN"/>
</dbReference>
<dbReference type="MEROPS" id="A01.078"/>
<comment type="caution">
    <text evidence="5">The sequence shown here is derived from an EMBL/GenBank/DDBJ whole genome shotgun (WGS) entry which is preliminary data.</text>
</comment>
<dbReference type="SUPFAM" id="SSF50630">
    <property type="entry name" value="Acid proteases"/>
    <property type="match status" value="1"/>
</dbReference>
<accession>A8NA27</accession>
<dbReference type="Gene3D" id="2.40.70.10">
    <property type="entry name" value="Acid Proteases"/>
    <property type="match status" value="2"/>
</dbReference>
<feature type="signal peptide" evidence="3">
    <location>
        <begin position="1"/>
        <end position="26"/>
    </location>
</feature>
<dbReference type="KEGG" id="cci:CC1G_05754"/>
<dbReference type="FunCoup" id="A8NA27">
    <property type="interactions" value="42"/>
</dbReference>
<gene>
    <name evidence="5" type="ORF">CC1G_05754</name>
</gene>